<dbReference type="GO" id="GO:0017000">
    <property type="term" value="P:antibiotic biosynthetic process"/>
    <property type="evidence" value="ECO:0007669"/>
    <property type="project" value="UniProtKB-KW"/>
</dbReference>
<keyword evidence="5" id="KW-0223">Dioxygenase</keyword>
<sequence length="346" mass="39033">MTILQEPIPMERAWVGSRLRKTDEWITPLTNADLAGIESALHAVSTRGLKWGEFDAASFPIGSLADKLSKISHDLRHGRGFVLLRGVPVEKYTLEEIQIIYWGLGSHLGTIVSQNAKGTLIEHITDKKPANLGDPNLRSYVTNEGQPPHSDQSDIVSLLCVDRALKGGESVVVSSLAIYNRILAEHPEYLLPLYEGYYHDLRGEGESGDINETSDVPVPVFSNYNDQFRAWFHSKKMRNGSRKKNVALSPLQIEAMKYIETLGQDPELRLDMQLEPGDIQLLNNYSALHYRHAFVDGQGHKRLMLRLWIEMADMGDFDPVMERWVRQGIPQRAWSKNKPVQALGNV</sequence>
<keyword evidence="6" id="KW-1185">Reference proteome</keyword>
<evidence type="ECO:0000313" key="6">
    <source>
        <dbReference type="Proteomes" id="UP000580517"/>
    </source>
</evidence>
<name>A0A853F8K1_9BURK</name>
<organism evidence="5 6">
    <name type="scientific">Allopusillimonas soli</name>
    <dbReference type="NCBI Taxonomy" id="659016"/>
    <lineage>
        <taxon>Bacteria</taxon>
        <taxon>Pseudomonadati</taxon>
        <taxon>Pseudomonadota</taxon>
        <taxon>Betaproteobacteria</taxon>
        <taxon>Burkholderiales</taxon>
        <taxon>Alcaligenaceae</taxon>
        <taxon>Allopusillimonas</taxon>
    </lineage>
</organism>
<accession>A0A853F8K1</accession>
<dbReference type="RefSeq" id="WP_129968177.1">
    <property type="nucleotide sequence ID" value="NZ_JACCEW010000001.1"/>
</dbReference>
<feature type="domain" description="TauD/TfdA-like" evidence="4">
    <location>
        <begin position="55"/>
        <end position="308"/>
    </location>
</feature>
<evidence type="ECO:0000259" key="4">
    <source>
        <dbReference type="Pfam" id="PF02668"/>
    </source>
</evidence>
<dbReference type="Gene3D" id="3.60.130.10">
    <property type="entry name" value="Clavaminate synthase-like"/>
    <property type="match status" value="1"/>
</dbReference>
<dbReference type="InterPro" id="IPR050411">
    <property type="entry name" value="AlphaKG_dependent_hydroxylases"/>
</dbReference>
<comment type="caution">
    <text evidence="5">The sequence shown here is derived from an EMBL/GenBank/DDBJ whole genome shotgun (WGS) entry which is preliminary data.</text>
</comment>
<keyword evidence="2" id="KW-0560">Oxidoreductase</keyword>
<dbReference type="EMBL" id="JACCEW010000001">
    <property type="protein sequence ID" value="NYT36279.1"/>
    <property type="molecule type" value="Genomic_DNA"/>
</dbReference>
<dbReference type="Pfam" id="PF02668">
    <property type="entry name" value="TauD"/>
    <property type="match status" value="1"/>
</dbReference>
<dbReference type="OrthoDB" id="753054at2"/>
<evidence type="ECO:0000256" key="2">
    <source>
        <dbReference type="ARBA" id="ARBA00023002"/>
    </source>
</evidence>
<dbReference type="SUPFAM" id="SSF51197">
    <property type="entry name" value="Clavaminate synthase-like"/>
    <property type="match status" value="1"/>
</dbReference>
<gene>
    <name evidence="5" type="ORF">H0A68_05285</name>
</gene>
<evidence type="ECO:0000313" key="5">
    <source>
        <dbReference type="EMBL" id="NYT36279.1"/>
    </source>
</evidence>
<evidence type="ECO:0000256" key="3">
    <source>
        <dbReference type="ARBA" id="ARBA00023194"/>
    </source>
</evidence>
<dbReference type="InterPro" id="IPR042098">
    <property type="entry name" value="TauD-like_sf"/>
</dbReference>
<protein>
    <submittedName>
        <fullName evidence="5">TauD/TfdA family dioxygenase</fullName>
    </submittedName>
</protein>
<proteinExistence type="predicted"/>
<evidence type="ECO:0000256" key="1">
    <source>
        <dbReference type="ARBA" id="ARBA00001954"/>
    </source>
</evidence>
<dbReference type="GO" id="GO:0016706">
    <property type="term" value="F:2-oxoglutarate-dependent dioxygenase activity"/>
    <property type="evidence" value="ECO:0007669"/>
    <property type="project" value="UniProtKB-ARBA"/>
</dbReference>
<comment type="cofactor">
    <cofactor evidence="1">
        <name>Fe(2+)</name>
        <dbReference type="ChEBI" id="CHEBI:29033"/>
    </cofactor>
</comment>
<dbReference type="PANTHER" id="PTHR10696">
    <property type="entry name" value="GAMMA-BUTYROBETAINE HYDROXYLASE-RELATED"/>
    <property type="match status" value="1"/>
</dbReference>
<keyword evidence="3" id="KW-0045">Antibiotic biosynthesis</keyword>
<dbReference type="Proteomes" id="UP000580517">
    <property type="component" value="Unassembled WGS sequence"/>
</dbReference>
<dbReference type="InterPro" id="IPR003819">
    <property type="entry name" value="TauD/TfdA-like"/>
</dbReference>
<reference evidence="5 6" key="1">
    <citation type="submission" date="2020-07" db="EMBL/GenBank/DDBJ databases">
        <title>Taxonomic revisions and descriptions of new bacterial species based on genomic comparisons in the high-G+C-content subgroup of the family Alcaligenaceae.</title>
        <authorList>
            <person name="Szabo A."/>
            <person name="Felfoldi T."/>
        </authorList>
    </citation>
    <scope>NUCLEOTIDE SEQUENCE [LARGE SCALE GENOMIC DNA]</scope>
    <source>
        <strain evidence="5 6">DSM 25264</strain>
    </source>
</reference>
<dbReference type="PANTHER" id="PTHR10696:SF56">
    <property type="entry name" value="TAUD_TFDA-LIKE DOMAIN-CONTAINING PROTEIN"/>
    <property type="match status" value="1"/>
</dbReference>
<dbReference type="AlphaFoldDB" id="A0A853F8K1"/>